<reference evidence="1 2" key="1">
    <citation type="journal article" name="Front. Microbiol.">
        <title>Sugar Metabolism of the First Thermophilic Planctomycete Thermogutta terrifontis: Comparative Genomic and Transcriptomic Approaches.</title>
        <authorList>
            <person name="Elcheninov A.G."/>
            <person name="Menzel P."/>
            <person name="Gudbergsdottir S.R."/>
            <person name="Slesarev A.I."/>
            <person name="Kadnikov V.V."/>
            <person name="Krogh A."/>
            <person name="Bonch-Osmolovskaya E.A."/>
            <person name="Peng X."/>
            <person name="Kublanov I.V."/>
        </authorList>
    </citation>
    <scope>NUCLEOTIDE SEQUENCE [LARGE SCALE GENOMIC DNA]</scope>
    <source>
        <strain evidence="1 2">R1</strain>
    </source>
</reference>
<dbReference type="Proteomes" id="UP000215086">
    <property type="component" value="Chromosome"/>
</dbReference>
<proteinExistence type="predicted"/>
<protein>
    <submittedName>
        <fullName evidence="1">Uncharacterized protein</fullName>
    </submittedName>
</protein>
<evidence type="ECO:0000313" key="1">
    <source>
        <dbReference type="EMBL" id="ASV72974.1"/>
    </source>
</evidence>
<dbReference type="KEGG" id="ttf:THTE_0372"/>
<dbReference type="EMBL" id="CP018477">
    <property type="protein sequence ID" value="ASV72974.1"/>
    <property type="molecule type" value="Genomic_DNA"/>
</dbReference>
<name>A0A286RAI1_9BACT</name>
<keyword evidence="2" id="KW-1185">Reference proteome</keyword>
<dbReference type="AlphaFoldDB" id="A0A286RAI1"/>
<evidence type="ECO:0000313" key="2">
    <source>
        <dbReference type="Proteomes" id="UP000215086"/>
    </source>
</evidence>
<gene>
    <name evidence="1" type="ORF">THTE_0372</name>
</gene>
<accession>A0A286RAI1</accession>
<sequence length="50" mass="5853">MPDEMKWITHGGKADLTSRSLHLRYGRFMNRPENTLIRAKRSEGHACRAR</sequence>
<organism evidence="1 2">
    <name type="scientific">Thermogutta terrifontis</name>
    <dbReference type="NCBI Taxonomy" id="1331910"/>
    <lineage>
        <taxon>Bacteria</taxon>
        <taxon>Pseudomonadati</taxon>
        <taxon>Planctomycetota</taxon>
        <taxon>Planctomycetia</taxon>
        <taxon>Pirellulales</taxon>
        <taxon>Thermoguttaceae</taxon>
        <taxon>Thermogutta</taxon>
    </lineage>
</organism>